<proteinExistence type="predicted"/>
<evidence type="ECO:0000256" key="1">
    <source>
        <dbReference type="SAM" id="Phobius"/>
    </source>
</evidence>
<dbReference type="EMBL" id="JACGCM010001497">
    <property type="protein sequence ID" value="KAF6154493.1"/>
    <property type="molecule type" value="Genomic_DNA"/>
</dbReference>
<accession>A0A7J7MHV7</accession>
<keyword evidence="1" id="KW-1133">Transmembrane helix</keyword>
<keyword evidence="1" id="KW-0812">Transmembrane</keyword>
<feature type="transmembrane region" description="Helical" evidence="1">
    <location>
        <begin position="33"/>
        <end position="53"/>
    </location>
</feature>
<evidence type="ECO:0000313" key="3">
    <source>
        <dbReference type="Proteomes" id="UP000541444"/>
    </source>
</evidence>
<gene>
    <name evidence="2" type="ORF">GIB67_028385</name>
</gene>
<comment type="caution">
    <text evidence="2">The sequence shown here is derived from an EMBL/GenBank/DDBJ whole genome shotgun (WGS) entry which is preliminary data.</text>
</comment>
<keyword evidence="3" id="KW-1185">Reference proteome</keyword>
<name>A0A7J7MHV7_9MAGN</name>
<reference evidence="2 3" key="1">
    <citation type="journal article" date="2020" name="IScience">
        <title>Genome Sequencing of the Endangered Kingdonia uniflora (Circaeasteraceae, Ranunculales) Reveals Potential Mechanisms of Evolutionary Specialization.</title>
        <authorList>
            <person name="Sun Y."/>
            <person name="Deng T."/>
            <person name="Zhang A."/>
            <person name="Moore M.J."/>
            <person name="Landis J.B."/>
            <person name="Lin N."/>
            <person name="Zhang H."/>
            <person name="Zhang X."/>
            <person name="Huang J."/>
            <person name="Zhang X."/>
            <person name="Sun H."/>
            <person name="Wang H."/>
        </authorList>
    </citation>
    <scope>NUCLEOTIDE SEQUENCE [LARGE SCALE GENOMIC DNA]</scope>
    <source>
        <strain evidence="2">TB1705</strain>
        <tissue evidence="2">Leaf</tissue>
    </source>
</reference>
<evidence type="ECO:0000313" key="2">
    <source>
        <dbReference type="EMBL" id="KAF6154493.1"/>
    </source>
</evidence>
<organism evidence="2 3">
    <name type="scientific">Kingdonia uniflora</name>
    <dbReference type="NCBI Taxonomy" id="39325"/>
    <lineage>
        <taxon>Eukaryota</taxon>
        <taxon>Viridiplantae</taxon>
        <taxon>Streptophyta</taxon>
        <taxon>Embryophyta</taxon>
        <taxon>Tracheophyta</taxon>
        <taxon>Spermatophyta</taxon>
        <taxon>Magnoliopsida</taxon>
        <taxon>Ranunculales</taxon>
        <taxon>Circaeasteraceae</taxon>
        <taxon>Kingdonia</taxon>
    </lineage>
</organism>
<keyword evidence="1" id="KW-0472">Membrane</keyword>
<dbReference type="Proteomes" id="UP000541444">
    <property type="component" value="Unassembled WGS sequence"/>
</dbReference>
<dbReference type="AlphaFoldDB" id="A0A7J7MHV7"/>
<protein>
    <submittedName>
        <fullName evidence="2">Uncharacterized protein</fullName>
    </submittedName>
</protein>
<dbReference type="OrthoDB" id="1432303at2759"/>
<sequence>MPLMEVILGTKLTVLFPAIPLAIITQCYNFGRLWIFTLSVIGLTPLAEIVNFLTENNENSQILLLGLLCHMSPLMFRYHSDGNELEVILVFVRNVI</sequence>
<feature type="non-terminal residue" evidence="2">
    <location>
        <position position="1"/>
    </location>
</feature>
<feature type="transmembrane region" description="Helical" evidence="1">
    <location>
        <begin position="6"/>
        <end position="24"/>
    </location>
</feature>